<dbReference type="EMBL" id="JRRC01311512">
    <property type="protein sequence ID" value="KHG02949.1"/>
    <property type="molecule type" value="Genomic_DNA"/>
</dbReference>
<protein>
    <submittedName>
        <fullName evidence="1">Uncharacterized protein</fullName>
    </submittedName>
</protein>
<dbReference type="AlphaFoldDB" id="A0A0B0MTX2"/>
<evidence type="ECO:0000313" key="2">
    <source>
        <dbReference type="Proteomes" id="UP000032142"/>
    </source>
</evidence>
<gene>
    <name evidence="1" type="ORF">F383_24984</name>
</gene>
<evidence type="ECO:0000313" key="1">
    <source>
        <dbReference type="EMBL" id="KHG02949.1"/>
    </source>
</evidence>
<reference evidence="2" key="1">
    <citation type="submission" date="2014-09" db="EMBL/GenBank/DDBJ databases">
        <authorList>
            <person name="Mudge J."/>
            <person name="Ramaraj T."/>
            <person name="Lindquist I.E."/>
            <person name="Bharti A.K."/>
            <person name="Sundararajan A."/>
            <person name="Cameron C.T."/>
            <person name="Woodward J.E."/>
            <person name="May G.D."/>
            <person name="Brubaker C."/>
            <person name="Broadhvest J."/>
            <person name="Wilkins T.A."/>
        </authorList>
    </citation>
    <scope>NUCLEOTIDE SEQUENCE</scope>
    <source>
        <strain evidence="2">cv. AKA8401</strain>
    </source>
</reference>
<organism evidence="1 2">
    <name type="scientific">Gossypium arboreum</name>
    <name type="common">Tree cotton</name>
    <name type="synonym">Gossypium nanking</name>
    <dbReference type="NCBI Taxonomy" id="29729"/>
    <lineage>
        <taxon>Eukaryota</taxon>
        <taxon>Viridiplantae</taxon>
        <taxon>Streptophyta</taxon>
        <taxon>Embryophyta</taxon>
        <taxon>Tracheophyta</taxon>
        <taxon>Spermatophyta</taxon>
        <taxon>Magnoliopsida</taxon>
        <taxon>eudicotyledons</taxon>
        <taxon>Gunneridae</taxon>
        <taxon>Pentapetalae</taxon>
        <taxon>rosids</taxon>
        <taxon>malvids</taxon>
        <taxon>Malvales</taxon>
        <taxon>Malvaceae</taxon>
        <taxon>Malvoideae</taxon>
        <taxon>Gossypium</taxon>
    </lineage>
</organism>
<comment type="caution">
    <text evidence="1">The sequence shown here is derived from an EMBL/GenBank/DDBJ whole genome shotgun (WGS) entry which is preliminary data.</text>
</comment>
<name>A0A0B0MTX2_GOSAR</name>
<accession>A0A0B0MTX2</accession>
<dbReference type="Proteomes" id="UP000032142">
    <property type="component" value="Unassembled WGS sequence"/>
</dbReference>
<sequence>MVKLSYTCHYTKMILLSIPKMTS</sequence>
<keyword evidence="2" id="KW-1185">Reference proteome</keyword>
<proteinExistence type="predicted"/>